<dbReference type="EMBL" id="SWKV01000009">
    <property type="protein sequence ID" value="KAF3044426.1"/>
    <property type="molecule type" value="Genomic_DNA"/>
</dbReference>
<evidence type="ECO:0000313" key="2">
    <source>
        <dbReference type="EMBL" id="KAF3044426.1"/>
    </source>
</evidence>
<dbReference type="OrthoDB" id="10553924at2759"/>
<feature type="signal peptide" evidence="1">
    <location>
        <begin position="1"/>
        <end position="16"/>
    </location>
</feature>
<name>A0A9P4WX24_9PLEO</name>
<keyword evidence="3" id="KW-1185">Reference proteome</keyword>
<comment type="caution">
    <text evidence="2">The sequence shown here is derived from an EMBL/GenBank/DDBJ whole genome shotgun (WGS) entry which is preliminary data.</text>
</comment>
<keyword evidence="1" id="KW-0732">Signal</keyword>
<dbReference type="Proteomes" id="UP000758155">
    <property type="component" value="Unassembled WGS sequence"/>
</dbReference>
<sequence length="297" mass="33096">MFFILALRAAIAVVDTCAPMKNALTAAGNSCPKVRPELEDTKHSIKSSKCATGRPAHNAPSAAVAIKSHRAAFYAQFERIVCAGLVRQHAALHLNIPEDLLEGFCVDVRMLDKFKLFTLGFEQMQMERWAYKWDSHGLMKWFEKHPEKKEQSIEWRQDAEQSRENCPEDFENYFHGSLDFNETAAEAIAAESEPSRPPSPSSELFLPSPVLSFSSSPFESGPKVVSCDRHSSNDSGYSSGLDFDIDADGVTKDDAVVHAAISRHRRWSDCPGVNDFLAHESCTFIVDYAANKMAKVY</sequence>
<evidence type="ECO:0000256" key="1">
    <source>
        <dbReference type="SAM" id="SignalP"/>
    </source>
</evidence>
<accession>A0A9P4WX24</accession>
<dbReference type="AlphaFoldDB" id="A0A9P4WX24"/>
<reference evidence="2" key="1">
    <citation type="submission" date="2019-04" db="EMBL/GenBank/DDBJ databases">
        <title>Sequencing of skin fungus with MAO and IRED activity.</title>
        <authorList>
            <person name="Marsaioli A.J."/>
            <person name="Bonatto J.M.C."/>
            <person name="Reis Junior O."/>
        </authorList>
    </citation>
    <scope>NUCLEOTIDE SEQUENCE</scope>
    <source>
        <strain evidence="2">28M1</strain>
    </source>
</reference>
<feature type="chain" id="PRO_5040351560" evidence="1">
    <location>
        <begin position="17"/>
        <end position="297"/>
    </location>
</feature>
<protein>
    <submittedName>
        <fullName evidence="2">Uncharacterized protein</fullName>
    </submittedName>
</protein>
<gene>
    <name evidence="2" type="ORF">E8E12_010542</name>
</gene>
<proteinExistence type="predicted"/>
<organism evidence="2 3">
    <name type="scientific">Didymella heteroderae</name>
    <dbReference type="NCBI Taxonomy" id="1769908"/>
    <lineage>
        <taxon>Eukaryota</taxon>
        <taxon>Fungi</taxon>
        <taxon>Dikarya</taxon>
        <taxon>Ascomycota</taxon>
        <taxon>Pezizomycotina</taxon>
        <taxon>Dothideomycetes</taxon>
        <taxon>Pleosporomycetidae</taxon>
        <taxon>Pleosporales</taxon>
        <taxon>Pleosporineae</taxon>
        <taxon>Didymellaceae</taxon>
        <taxon>Didymella</taxon>
    </lineage>
</organism>
<evidence type="ECO:0000313" key="3">
    <source>
        <dbReference type="Proteomes" id="UP000758155"/>
    </source>
</evidence>